<dbReference type="SUPFAM" id="SSF52540">
    <property type="entry name" value="P-loop containing nucleoside triphosphate hydrolases"/>
    <property type="match status" value="1"/>
</dbReference>
<comment type="caution">
    <text evidence="4">The sequence shown here is derived from an EMBL/GenBank/DDBJ whole genome shotgun (WGS) entry which is preliminary data.</text>
</comment>
<reference evidence="4 5" key="1">
    <citation type="journal article" date="2013" name="ISME J.">
        <title>A metabolic model for members of the genus Tetrasphaera involved in enhanced biological phosphorus removal.</title>
        <authorList>
            <person name="Kristiansen R."/>
            <person name="Nguyen H.T.T."/>
            <person name="Saunders A.M."/>
            <person name="Nielsen J.L."/>
            <person name="Wimmer R."/>
            <person name="Le V.Q."/>
            <person name="McIlroy S.J."/>
            <person name="Petrovski S."/>
            <person name="Seviour R.J."/>
            <person name="Calteau A."/>
            <person name="Nielsen K.L."/>
            <person name="Nielsen P.H."/>
        </authorList>
    </citation>
    <scope>NUCLEOTIDE SEQUENCE [LARGE SCALE GENOMIC DNA]</scope>
    <source>
        <strain evidence="4 5">Ben 74</strain>
    </source>
</reference>
<sequence>MELRDYLRIARLHYKAILTFIALGLLTAWLVTLFTPRVYAATASGMVRSGVAESPAEESLGDTLAKSRAVAYVDVAKSRPVAQKAIDKLGLDTTPDALISHITVTQPVQTATIKVQARAGSPSGAQQLADTWVVALTEQIKELEDPAGKGSSIRMIPVENAALPGGPVSPNPVRNLALGFLLGGLAGSAYALLRSRIDRRIRDVDTVTRQFGVTVAGAIPASEILRRNEEGHVPVVFGGRGDSKRSQVVESFLKIRTNLQFMDIDNPPRVIVVTSPLPGDGKSTVSANLAIALAEAGESVILLDGDLRHPVVAESFGLLEGAGLTDLLTGKATLDEVAQHPAQTPNLTVVGAGSIPPNPSELLGSNVMRQLLQTLRRNHMIIVDAPPLLPVTDAAVLTANADGALVVITAGKTLDTQLDGALTSLEQVNGHVLGVIFNRIESGFASGYGNYGGYGYYGSYYGHDEAKGKGKEAKAPAAPTPDGYDGPPPVARFPAPAPPPPGSLADRIDAGDVDTPAPAGATASDARPAD</sequence>
<dbReference type="PANTHER" id="PTHR32309:SF31">
    <property type="entry name" value="CAPSULAR EXOPOLYSACCHARIDE FAMILY"/>
    <property type="match status" value="1"/>
</dbReference>
<dbReference type="RefSeq" id="WP_048544509.1">
    <property type="nucleotide sequence ID" value="NZ_HF571038.1"/>
</dbReference>
<dbReference type="NCBIfam" id="TIGR01007">
    <property type="entry name" value="eps_fam"/>
    <property type="match status" value="1"/>
</dbReference>
<proteinExistence type="predicted"/>
<dbReference type="EMBL" id="CAJC01000046">
    <property type="protein sequence ID" value="CCI52027.1"/>
    <property type="molecule type" value="Genomic_DNA"/>
</dbReference>
<dbReference type="InterPro" id="IPR050445">
    <property type="entry name" value="Bact_polysacc_biosynth/exp"/>
</dbReference>
<dbReference type="Gene3D" id="3.40.50.300">
    <property type="entry name" value="P-loop containing nucleotide triphosphate hydrolases"/>
    <property type="match status" value="1"/>
</dbReference>
<keyword evidence="1" id="KW-0547">Nucleotide-binding</keyword>
<dbReference type="InterPro" id="IPR005702">
    <property type="entry name" value="Wzc-like_C"/>
</dbReference>
<dbReference type="Pfam" id="PF10609">
    <property type="entry name" value="ParA"/>
    <property type="match status" value="1"/>
</dbReference>
<feature type="compositionally biased region" description="Pro residues" evidence="3">
    <location>
        <begin position="486"/>
        <end position="502"/>
    </location>
</feature>
<evidence type="ECO:0000256" key="3">
    <source>
        <dbReference type="SAM" id="MobiDB-lite"/>
    </source>
</evidence>
<keyword evidence="2" id="KW-0067">ATP-binding</keyword>
<dbReference type="GO" id="GO:0005524">
    <property type="term" value="F:ATP binding"/>
    <property type="evidence" value="ECO:0007669"/>
    <property type="project" value="UniProtKB-KW"/>
</dbReference>
<organism evidence="4 5">
    <name type="scientific">Nostocoides jenkinsii Ben 74</name>
    <dbReference type="NCBI Taxonomy" id="1193518"/>
    <lineage>
        <taxon>Bacteria</taxon>
        <taxon>Bacillati</taxon>
        <taxon>Actinomycetota</taxon>
        <taxon>Actinomycetes</taxon>
        <taxon>Micrococcales</taxon>
        <taxon>Intrasporangiaceae</taxon>
        <taxon>Nostocoides</taxon>
    </lineage>
</organism>
<evidence type="ECO:0000313" key="5">
    <source>
        <dbReference type="Proteomes" id="UP000035720"/>
    </source>
</evidence>
<dbReference type="Proteomes" id="UP000035720">
    <property type="component" value="Unassembled WGS sequence"/>
</dbReference>
<protein>
    <submittedName>
        <fullName evidence="4">Lipopolysaccharide biosynthesis</fullName>
    </submittedName>
</protein>
<evidence type="ECO:0000313" key="4">
    <source>
        <dbReference type="EMBL" id="CCI52027.1"/>
    </source>
</evidence>
<evidence type="ECO:0000256" key="1">
    <source>
        <dbReference type="ARBA" id="ARBA00022741"/>
    </source>
</evidence>
<dbReference type="PANTHER" id="PTHR32309">
    <property type="entry name" value="TYROSINE-PROTEIN KINASE"/>
    <property type="match status" value="1"/>
</dbReference>
<name>A0A077MB29_9MICO</name>
<gene>
    <name evidence="4" type="ORF">BN13_140019</name>
</gene>
<dbReference type="AlphaFoldDB" id="A0A077MB29"/>
<dbReference type="OrthoDB" id="9812433at2"/>
<evidence type="ECO:0000256" key="2">
    <source>
        <dbReference type="ARBA" id="ARBA00022840"/>
    </source>
</evidence>
<dbReference type="STRING" id="1193518.BN13_140019"/>
<dbReference type="InterPro" id="IPR033756">
    <property type="entry name" value="YlxH/NBP35"/>
</dbReference>
<accession>A0A077MB29</accession>
<keyword evidence="5" id="KW-1185">Reference proteome</keyword>
<dbReference type="InterPro" id="IPR027417">
    <property type="entry name" value="P-loop_NTPase"/>
</dbReference>
<feature type="region of interest" description="Disordered" evidence="3">
    <location>
        <begin position="470"/>
        <end position="530"/>
    </location>
</feature>
<dbReference type="CDD" id="cd05387">
    <property type="entry name" value="BY-kinase"/>
    <property type="match status" value="1"/>
</dbReference>